<dbReference type="STRING" id="861298.SAMN04488136_12515"/>
<name>A0A1G8EK24_9VIBR</name>
<organism evidence="1 2">
    <name type="scientific">Vibrio xiamenensis</name>
    <dbReference type="NCBI Taxonomy" id="861298"/>
    <lineage>
        <taxon>Bacteria</taxon>
        <taxon>Pseudomonadati</taxon>
        <taxon>Pseudomonadota</taxon>
        <taxon>Gammaproteobacteria</taxon>
        <taxon>Vibrionales</taxon>
        <taxon>Vibrionaceae</taxon>
        <taxon>Vibrio</taxon>
    </lineage>
</organism>
<dbReference type="RefSeq" id="WP_093277048.1">
    <property type="nucleotide sequence ID" value="NZ_FNDD01000025.1"/>
</dbReference>
<dbReference type="Gene3D" id="1.25.40.10">
    <property type="entry name" value="Tetratricopeptide repeat domain"/>
    <property type="match status" value="1"/>
</dbReference>
<dbReference type="PROSITE" id="PS51257">
    <property type="entry name" value="PROKAR_LIPOPROTEIN"/>
    <property type="match status" value="1"/>
</dbReference>
<evidence type="ECO:0000313" key="2">
    <source>
        <dbReference type="Proteomes" id="UP000198854"/>
    </source>
</evidence>
<dbReference type="EMBL" id="FNDD01000025">
    <property type="protein sequence ID" value="SDH70176.1"/>
    <property type="molecule type" value="Genomic_DNA"/>
</dbReference>
<dbReference type="InterPro" id="IPR011990">
    <property type="entry name" value="TPR-like_helical_dom_sf"/>
</dbReference>
<dbReference type="OrthoDB" id="5900133at2"/>
<gene>
    <name evidence="1" type="ORF">SAMN04488136_12515</name>
</gene>
<dbReference type="Pfam" id="PF11207">
    <property type="entry name" value="DUF2989"/>
    <property type="match status" value="1"/>
</dbReference>
<dbReference type="AlphaFoldDB" id="A0A1G8EK24"/>
<dbReference type="SUPFAM" id="SSF81901">
    <property type="entry name" value="HCP-like"/>
    <property type="match status" value="1"/>
</dbReference>
<evidence type="ECO:0008006" key="3">
    <source>
        <dbReference type="Google" id="ProtNLM"/>
    </source>
</evidence>
<keyword evidence="2" id="KW-1185">Reference proteome</keyword>
<protein>
    <recommendedName>
        <fullName evidence="3">DUF2989 domain-containing protein</fullName>
    </recommendedName>
</protein>
<dbReference type="InterPro" id="IPR021372">
    <property type="entry name" value="DUF2989"/>
</dbReference>
<reference evidence="1 2" key="1">
    <citation type="submission" date="2016-10" db="EMBL/GenBank/DDBJ databases">
        <authorList>
            <person name="de Groot N.N."/>
        </authorList>
    </citation>
    <scope>NUCLEOTIDE SEQUENCE [LARGE SCALE GENOMIC DNA]</scope>
    <source>
        <strain evidence="1 2">CGMCC 1.10228</strain>
    </source>
</reference>
<sequence>MNYIKILLLATSTLLVSGCFESRKNTEQLCQDNPALRCEKLNMDDGQCRVPRTDLIWHRFDVMKNPSEANKVVEYKLLMEYRKCLELASQIQTIDQSELRQKRFNALVHAGNEQERIVMELRSSQQPQTLYFLWSQLGDTHAQRAFLQMEGSPKLDTPEMQYALATFYTNRDKAKTIKLLIRSLELSDGKQVNVEAVKSLASIYYNVQNKEAAYIWTQVAAEYGVQLAPKQQLQLLYGFNDTKYEELDDMASQVESALKSGTFKASLVPY</sequence>
<proteinExistence type="predicted"/>
<evidence type="ECO:0000313" key="1">
    <source>
        <dbReference type="EMBL" id="SDH70176.1"/>
    </source>
</evidence>
<accession>A0A1G8EK24</accession>
<dbReference type="Proteomes" id="UP000198854">
    <property type="component" value="Unassembled WGS sequence"/>
</dbReference>